<sequence length="125" mass="13706">MTTVSEDQYICDECCGKMDAEMIKKEEFTDELIQCIEEKIKDSGAFQGFGVPYAELTTVNILHLECFAGGGIDIQLEVNAEFDSLSALCKSCDIPGSRSTPKSAGRRAREAEEIEDLVGALLRCD</sequence>
<dbReference type="KEGG" id="gax:Pan161_18050"/>
<reference evidence="1 2" key="1">
    <citation type="submission" date="2019-02" db="EMBL/GenBank/DDBJ databases">
        <title>Deep-cultivation of Planctomycetes and their phenomic and genomic characterization uncovers novel biology.</title>
        <authorList>
            <person name="Wiegand S."/>
            <person name="Jogler M."/>
            <person name="Boedeker C."/>
            <person name="Pinto D."/>
            <person name="Vollmers J."/>
            <person name="Rivas-Marin E."/>
            <person name="Kohn T."/>
            <person name="Peeters S.H."/>
            <person name="Heuer A."/>
            <person name="Rast P."/>
            <person name="Oberbeckmann S."/>
            <person name="Bunk B."/>
            <person name="Jeske O."/>
            <person name="Meyerdierks A."/>
            <person name="Storesund J.E."/>
            <person name="Kallscheuer N."/>
            <person name="Luecker S."/>
            <person name="Lage O.M."/>
            <person name="Pohl T."/>
            <person name="Merkel B.J."/>
            <person name="Hornburger P."/>
            <person name="Mueller R.-W."/>
            <person name="Bruemmer F."/>
            <person name="Labrenz M."/>
            <person name="Spormann A.M."/>
            <person name="Op den Camp H."/>
            <person name="Overmann J."/>
            <person name="Amann R."/>
            <person name="Jetten M.S.M."/>
            <person name="Mascher T."/>
            <person name="Medema M.H."/>
            <person name="Devos D.P."/>
            <person name="Kaster A.-K."/>
            <person name="Ovreas L."/>
            <person name="Rohde M."/>
            <person name="Galperin M.Y."/>
            <person name="Jogler C."/>
        </authorList>
    </citation>
    <scope>NUCLEOTIDE SEQUENCE [LARGE SCALE GENOMIC DNA]</scope>
    <source>
        <strain evidence="1 2">Pan161</strain>
    </source>
</reference>
<dbReference type="Proteomes" id="UP000316855">
    <property type="component" value="Chromosome"/>
</dbReference>
<keyword evidence="2" id="KW-1185">Reference proteome</keyword>
<organism evidence="1 2">
    <name type="scientific">Gimesia algae</name>
    <dbReference type="NCBI Taxonomy" id="2527971"/>
    <lineage>
        <taxon>Bacteria</taxon>
        <taxon>Pseudomonadati</taxon>
        <taxon>Planctomycetota</taxon>
        <taxon>Planctomycetia</taxon>
        <taxon>Planctomycetales</taxon>
        <taxon>Planctomycetaceae</taxon>
        <taxon>Gimesia</taxon>
    </lineage>
</organism>
<proteinExistence type="predicted"/>
<dbReference type="EMBL" id="CP036343">
    <property type="protein sequence ID" value="QDT90155.1"/>
    <property type="molecule type" value="Genomic_DNA"/>
</dbReference>
<dbReference type="RefSeq" id="WP_145225900.1">
    <property type="nucleotide sequence ID" value="NZ_CP036343.1"/>
</dbReference>
<name>A0A517VAX0_9PLAN</name>
<accession>A0A517VAX0</accession>
<evidence type="ECO:0000313" key="1">
    <source>
        <dbReference type="EMBL" id="QDT90155.1"/>
    </source>
</evidence>
<dbReference type="AlphaFoldDB" id="A0A517VAX0"/>
<gene>
    <name evidence="1" type="ORF">Pan161_18050</name>
</gene>
<protein>
    <submittedName>
        <fullName evidence="1">Uncharacterized protein</fullName>
    </submittedName>
</protein>
<evidence type="ECO:0000313" key="2">
    <source>
        <dbReference type="Proteomes" id="UP000316855"/>
    </source>
</evidence>